<dbReference type="Proteomes" id="UP000321532">
    <property type="component" value="Unassembled WGS sequence"/>
</dbReference>
<evidence type="ECO:0000313" key="3">
    <source>
        <dbReference type="Proteomes" id="UP000321532"/>
    </source>
</evidence>
<sequence>MAKKRIVWTKEARLDFKATLQFYNERDESSDYSRKLANEIFQIIEKLQDNFFLGRQTSDADIRVLVKGTFSIFYEIKEEEILILVIWDTRRNPDELKKYLT</sequence>
<dbReference type="EMBL" id="BJYS01000015">
    <property type="protein sequence ID" value="GEO04568.1"/>
    <property type="molecule type" value="Genomic_DNA"/>
</dbReference>
<dbReference type="Gene3D" id="3.30.2310.20">
    <property type="entry name" value="RelE-like"/>
    <property type="match status" value="1"/>
</dbReference>
<dbReference type="Pfam" id="PF05016">
    <property type="entry name" value="ParE_toxin"/>
    <property type="match status" value="1"/>
</dbReference>
<dbReference type="InterPro" id="IPR035093">
    <property type="entry name" value="RelE/ParE_toxin_dom_sf"/>
</dbReference>
<proteinExistence type="predicted"/>
<evidence type="ECO:0000313" key="2">
    <source>
        <dbReference type="EMBL" id="GEO04568.1"/>
    </source>
</evidence>
<evidence type="ECO:0008006" key="4">
    <source>
        <dbReference type="Google" id="ProtNLM"/>
    </source>
</evidence>
<dbReference type="InterPro" id="IPR007712">
    <property type="entry name" value="RelE/ParE_toxin"/>
</dbReference>
<accession>A0A512AXX7</accession>
<name>A0A512AXX7_9BACT</name>
<dbReference type="OrthoDB" id="1098070at2"/>
<gene>
    <name evidence="2" type="ORF">AAE02nite_22320</name>
</gene>
<keyword evidence="1" id="KW-1277">Toxin-antitoxin system</keyword>
<organism evidence="2 3">
    <name type="scientific">Adhaeribacter aerolatus</name>
    <dbReference type="NCBI Taxonomy" id="670289"/>
    <lineage>
        <taxon>Bacteria</taxon>
        <taxon>Pseudomonadati</taxon>
        <taxon>Bacteroidota</taxon>
        <taxon>Cytophagia</taxon>
        <taxon>Cytophagales</taxon>
        <taxon>Hymenobacteraceae</taxon>
        <taxon>Adhaeribacter</taxon>
    </lineage>
</organism>
<protein>
    <recommendedName>
        <fullName evidence="4">Plasmid stabilization protein</fullName>
    </recommendedName>
</protein>
<reference evidence="2 3" key="1">
    <citation type="submission" date="2019-07" db="EMBL/GenBank/DDBJ databases">
        <title>Whole genome shotgun sequence of Adhaeribacter aerolatus NBRC 106133.</title>
        <authorList>
            <person name="Hosoyama A."/>
            <person name="Uohara A."/>
            <person name="Ohji S."/>
            <person name="Ichikawa N."/>
        </authorList>
    </citation>
    <scope>NUCLEOTIDE SEQUENCE [LARGE SCALE GENOMIC DNA]</scope>
    <source>
        <strain evidence="2 3">NBRC 106133</strain>
    </source>
</reference>
<dbReference type="AlphaFoldDB" id="A0A512AXX7"/>
<dbReference type="RefSeq" id="WP_146897827.1">
    <property type="nucleotide sequence ID" value="NZ_BJYS01000015.1"/>
</dbReference>
<comment type="caution">
    <text evidence="2">The sequence shown here is derived from an EMBL/GenBank/DDBJ whole genome shotgun (WGS) entry which is preliminary data.</text>
</comment>
<evidence type="ECO:0000256" key="1">
    <source>
        <dbReference type="ARBA" id="ARBA00022649"/>
    </source>
</evidence>
<keyword evidence="3" id="KW-1185">Reference proteome</keyword>